<keyword evidence="2" id="KW-0560">Oxidoreductase</keyword>
<dbReference type="PANTHER" id="PTHR42898:SF79">
    <property type="entry name" value="NAD(P)-BINDING ROSSMANN-FOLD PROTEIN"/>
    <property type="match status" value="1"/>
</dbReference>
<comment type="caution">
    <text evidence="4">The sequence shown here is derived from an EMBL/GenBank/DDBJ whole genome shotgun (WGS) entry which is preliminary data.</text>
</comment>
<organism evidence="4 5">
    <name type="scientific">Malus domestica</name>
    <name type="common">Apple</name>
    <name type="synonym">Pyrus malus</name>
    <dbReference type="NCBI Taxonomy" id="3750"/>
    <lineage>
        <taxon>Eukaryota</taxon>
        <taxon>Viridiplantae</taxon>
        <taxon>Streptophyta</taxon>
        <taxon>Embryophyta</taxon>
        <taxon>Tracheophyta</taxon>
        <taxon>Spermatophyta</taxon>
        <taxon>Magnoliopsida</taxon>
        <taxon>eudicotyledons</taxon>
        <taxon>Gunneridae</taxon>
        <taxon>Pentapetalae</taxon>
        <taxon>rosids</taxon>
        <taxon>fabids</taxon>
        <taxon>Rosales</taxon>
        <taxon>Rosaceae</taxon>
        <taxon>Amygdaloideae</taxon>
        <taxon>Maleae</taxon>
        <taxon>Malus</taxon>
    </lineage>
</organism>
<evidence type="ECO:0000256" key="3">
    <source>
        <dbReference type="ARBA" id="ARBA00025714"/>
    </source>
</evidence>
<evidence type="ECO:0000256" key="1">
    <source>
        <dbReference type="ARBA" id="ARBA00022857"/>
    </source>
</evidence>
<dbReference type="PROSITE" id="PS00061">
    <property type="entry name" value="ADH_SHORT"/>
    <property type="match status" value="1"/>
</dbReference>
<gene>
    <name evidence="4" type="ORF">DVH24_032953</name>
</gene>
<reference evidence="4 5" key="1">
    <citation type="submission" date="2018-10" db="EMBL/GenBank/DDBJ databases">
        <title>A high-quality apple genome assembly.</title>
        <authorList>
            <person name="Hu J."/>
        </authorList>
    </citation>
    <scope>NUCLEOTIDE SEQUENCE [LARGE SCALE GENOMIC DNA]</scope>
    <source>
        <strain evidence="5">cv. HFTH1</strain>
        <tissue evidence="4">Young leaf</tissue>
    </source>
</reference>
<dbReference type="FunFam" id="3.40.50.720:FF:000084">
    <property type="entry name" value="Short-chain dehydrogenase reductase"/>
    <property type="match status" value="1"/>
</dbReference>
<evidence type="ECO:0000313" key="4">
    <source>
        <dbReference type="EMBL" id="RXH84669.1"/>
    </source>
</evidence>
<dbReference type="InterPro" id="IPR036291">
    <property type="entry name" value="NAD(P)-bd_dom_sf"/>
</dbReference>
<dbReference type="Proteomes" id="UP000290289">
    <property type="component" value="Chromosome 11"/>
</dbReference>
<evidence type="ECO:0000313" key="5">
    <source>
        <dbReference type="Proteomes" id="UP000290289"/>
    </source>
</evidence>
<dbReference type="InterPro" id="IPR002347">
    <property type="entry name" value="SDR_fam"/>
</dbReference>
<dbReference type="STRING" id="3750.A0A498IND4"/>
<comment type="similarity">
    <text evidence="3">Belongs to the short-chain dehydrogenases/reductases (SDR) family. SDR65C subfamily.</text>
</comment>
<name>A0A498IND4_MALDO</name>
<dbReference type="GO" id="GO:0016491">
    <property type="term" value="F:oxidoreductase activity"/>
    <property type="evidence" value="ECO:0007669"/>
    <property type="project" value="UniProtKB-KW"/>
</dbReference>
<dbReference type="Gene3D" id="3.40.50.720">
    <property type="entry name" value="NAD(P)-binding Rossmann-like Domain"/>
    <property type="match status" value="2"/>
</dbReference>
<protein>
    <recommendedName>
        <fullName evidence="6">Tropinone reductase I</fullName>
    </recommendedName>
</protein>
<dbReference type="InterPro" id="IPR020904">
    <property type="entry name" value="Sc_DH/Rdtase_CS"/>
</dbReference>
<keyword evidence="1" id="KW-0521">NADP</keyword>
<accession>A0A498IND4</accession>
<dbReference type="SUPFAM" id="SSF51735">
    <property type="entry name" value="NAD(P)-binding Rossmann-fold domains"/>
    <property type="match status" value="3"/>
</dbReference>
<evidence type="ECO:0000256" key="2">
    <source>
        <dbReference type="ARBA" id="ARBA00023002"/>
    </source>
</evidence>
<dbReference type="InterPro" id="IPR045000">
    <property type="entry name" value="TR"/>
</dbReference>
<dbReference type="AlphaFoldDB" id="A0A498IND4"/>
<dbReference type="PANTHER" id="PTHR42898">
    <property type="entry name" value="TROPINONE REDUCTASE"/>
    <property type="match status" value="1"/>
</dbReference>
<dbReference type="EMBL" id="RDQH01000337">
    <property type="protein sequence ID" value="RXH84669.1"/>
    <property type="molecule type" value="Genomic_DNA"/>
</dbReference>
<dbReference type="Pfam" id="PF13561">
    <property type="entry name" value="adh_short_C2"/>
    <property type="match status" value="1"/>
</dbReference>
<proteinExistence type="inferred from homology"/>
<keyword evidence="5" id="KW-1185">Reference proteome</keyword>
<sequence>MTALVTGGTKGIGYAIVEELAGLGAIVHTCSRNEVDLNDCLSQWEKKGFQVTGSVCDVVSKTQREELINKVSSLFDGKLNIFINNVGTVVPKATLEYTAEDYSFIMSTNLESAYNLCQLTHPLLKASGVANIVFLSSIAGVVSAGVGSIYSATKGAMNQLAKNLACEWAKDNIRTNSVAPWFITTPLVEPFLRDEKKLEMINSRCPLGRPGEPEEVSSVVAFLCLPAASYITGQTIIVDGGDVLESQRLSSLVAFLCLPASSYITGQTIIVDGERADRENREQIEMNSRARRWSLRGMTALVTGGTKGIGYAIVEELAGLGAIVHTCSRNEADLNDCLSQWEKKGFQVTGSVCDVVSKTLREELINKVSSLFEGKLNILINNVGTSILKATLEYTAEDYSFVMSTNLESVYHLCQLSHPLLKASGAANIIFLSSTAGVVSIDVGSIYSATKGAYS</sequence>
<evidence type="ECO:0008006" key="6">
    <source>
        <dbReference type="Google" id="ProtNLM"/>
    </source>
</evidence>
<dbReference type="Pfam" id="PF00106">
    <property type="entry name" value="adh_short"/>
    <property type="match status" value="1"/>
</dbReference>
<dbReference type="PRINTS" id="PR00081">
    <property type="entry name" value="GDHRDH"/>
</dbReference>